<reference evidence="3 4" key="1">
    <citation type="submission" date="2019-08" db="EMBL/GenBank/DDBJ databases">
        <title>Genome sequencing of Bacteroides fragilis Sample_iSURF_9.</title>
        <authorList>
            <person name="Chandler J.E."/>
            <person name="Ruoff K.L."/>
            <person name="Price C.E."/>
            <person name="Valls R.A."/>
            <person name="O'Toole G.A."/>
        </authorList>
    </citation>
    <scope>NUCLEOTIDE SEQUENCE [LARGE SCALE GENOMIC DNA]</scope>
    <source>
        <strain evidence="3 4">CFPLTA004_1B</strain>
    </source>
</reference>
<dbReference type="EMBL" id="VOHY01000003">
    <property type="protein sequence ID" value="TWV77550.1"/>
    <property type="molecule type" value="Genomic_DNA"/>
</dbReference>
<evidence type="ECO:0000313" key="4">
    <source>
        <dbReference type="Proteomes" id="UP000318041"/>
    </source>
</evidence>
<evidence type="ECO:0000259" key="2">
    <source>
        <dbReference type="Pfam" id="PF08239"/>
    </source>
</evidence>
<organism evidence="3 4">
    <name type="scientific">Bacteroides fragilis</name>
    <dbReference type="NCBI Taxonomy" id="817"/>
    <lineage>
        <taxon>Bacteria</taxon>
        <taxon>Pseudomonadati</taxon>
        <taxon>Bacteroidota</taxon>
        <taxon>Bacteroidia</taxon>
        <taxon>Bacteroidales</taxon>
        <taxon>Bacteroidaceae</taxon>
        <taxon>Bacteroides</taxon>
    </lineage>
</organism>
<feature type="domain" description="SH3b" evidence="2">
    <location>
        <begin position="139"/>
        <end position="188"/>
    </location>
</feature>
<evidence type="ECO:0000313" key="3">
    <source>
        <dbReference type="EMBL" id="TWV77550.1"/>
    </source>
</evidence>
<dbReference type="Pfam" id="PF08239">
    <property type="entry name" value="SH3_3"/>
    <property type="match status" value="1"/>
</dbReference>
<feature type="signal peptide" evidence="1">
    <location>
        <begin position="1"/>
        <end position="23"/>
    </location>
</feature>
<accession>A0A5C6LF96</accession>
<evidence type="ECO:0000256" key="1">
    <source>
        <dbReference type="SAM" id="SignalP"/>
    </source>
</evidence>
<protein>
    <recommendedName>
        <fullName evidence="2">SH3b domain-containing protein</fullName>
    </recommendedName>
</protein>
<proteinExistence type="predicted"/>
<dbReference type="Gene3D" id="2.30.30.40">
    <property type="entry name" value="SH3 Domains"/>
    <property type="match status" value="1"/>
</dbReference>
<keyword evidence="1" id="KW-0732">Signal</keyword>
<gene>
    <name evidence="3" type="ORF">FSA08_05880</name>
</gene>
<comment type="caution">
    <text evidence="3">The sequence shown here is derived from an EMBL/GenBank/DDBJ whole genome shotgun (WGS) entry which is preliminary data.</text>
</comment>
<dbReference type="AlphaFoldDB" id="A0A5C6LF96"/>
<dbReference type="InterPro" id="IPR003646">
    <property type="entry name" value="SH3-like_bac-type"/>
</dbReference>
<dbReference type="RefSeq" id="WP_146293826.1">
    <property type="nucleotide sequence ID" value="NZ_VOHY01000003.1"/>
</dbReference>
<feature type="chain" id="PRO_5023050772" description="SH3b domain-containing protein" evidence="1">
    <location>
        <begin position="24"/>
        <end position="298"/>
    </location>
</feature>
<sequence>MRKIIYLSLISLVCSFLSIQAVAQSDSTKPFVGKWEYWEDNSQIQLEIDLYDAPDDGSYGGYNVSEGGYGLTYIIKEIYYINHTEASVAVEGGMGKQKAELKYNPATREVTFLPPGSDPVVFKQKDKCNYVFISGGDKINVRSTPVSGAPLMKADRGQSFRVLGKEKGWFKVELSAKDKRVGYISPEYAFYLKDNTIPQEAFTKEYGRDLTSFTLENKGNQVFMEKITMYPPQGESIPTPTVEYYAGEIEGNAVVFTRFSGMPTQDIGQMGSIKPYVIYYWKEAKTFIMEGENYAADM</sequence>
<name>A0A5C6LF96_BACFG</name>
<dbReference type="Proteomes" id="UP000318041">
    <property type="component" value="Unassembled WGS sequence"/>
</dbReference>